<reference evidence="2 3" key="1">
    <citation type="submission" date="2023-10" db="EMBL/GenBank/DDBJ databases">
        <title>Draft Genome Sequence of Candida saopaulonensis from a very Premature Infant with Sepsis.</title>
        <authorList>
            <person name="Ning Y."/>
            <person name="Dai R."/>
            <person name="Xiao M."/>
            <person name="Xu Y."/>
            <person name="Yan Q."/>
            <person name="Zhang L."/>
        </authorList>
    </citation>
    <scope>NUCLEOTIDE SEQUENCE [LARGE SCALE GENOMIC DNA]</scope>
    <source>
        <strain evidence="2 3">19XY460</strain>
    </source>
</reference>
<dbReference type="KEGG" id="asau:88171804"/>
<dbReference type="AlphaFoldDB" id="A0AAX4H4T4"/>
<evidence type="ECO:0000313" key="3">
    <source>
        <dbReference type="Proteomes" id="UP001338582"/>
    </source>
</evidence>
<proteinExistence type="predicted"/>
<dbReference type="GeneID" id="88171804"/>
<name>A0AAX4H4T4_9ASCO</name>
<organism evidence="2 3">
    <name type="scientific">Australozyma saopauloensis</name>
    <dbReference type="NCBI Taxonomy" id="291208"/>
    <lineage>
        <taxon>Eukaryota</taxon>
        <taxon>Fungi</taxon>
        <taxon>Dikarya</taxon>
        <taxon>Ascomycota</taxon>
        <taxon>Saccharomycotina</taxon>
        <taxon>Pichiomycetes</taxon>
        <taxon>Metschnikowiaceae</taxon>
        <taxon>Australozyma</taxon>
    </lineage>
</organism>
<protein>
    <submittedName>
        <fullName evidence="2">Uncharacterized protein</fullName>
    </submittedName>
</protein>
<gene>
    <name evidence="2" type="ORF">PUMCH_000736</name>
</gene>
<dbReference type="EMBL" id="CP138894">
    <property type="protein sequence ID" value="WPK23495.1"/>
    <property type="molecule type" value="Genomic_DNA"/>
</dbReference>
<evidence type="ECO:0000256" key="1">
    <source>
        <dbReference type="SAM" id="Phobius"/>
    </source>
</evidence>
<dbReference type="RefSeq" id="XP_062875881.1">
    <property type="nucleotide sequence ID" value="XM_063019811.1"/>
</dbReference>
<keyword evidence="1" id="KW-0812">Transmembrane</keyword>
<feature type="transmembrane region" description="Helical" evidence="1">
    <location>
        <begin position="58"/>
        <end position="80"/>
    </location>
</feature>
<accession>A0AAX4H4T4</accession>
<dbReference type="Proteomes" id="UP001338582">
    <property type="component" value="Chromosome 1"/>
</dbReference>
<keyword evidence="1" id="KW-0472">Membrane</keyword>
<keyword evidence="3" id="KW-1185">Reference proteome</keyword>
<sequence>MLVACRTSHPLTIDVTMHTGSQMHGIVLAKRLQTEIYIRIDICWLICQIQPILIPMNLLSLVISLYVICLAQAVPLPSFFKRLYSPSSPVFSVIAHHQGAVFQYNLLKWDGKDLVLNADEQAFFGRVRASEGYILNLPGSNKTANATQGIANTYNVHVNPKTNKLSTTLEAANSTQGFGIIQQKLSYKNSTEFLACPDGSYRDVYHVYWGNNNKTVCPRRANGYNIELIVQVDATVNYTPQTNVQNNTTIANGTILTNTTTSAPLGLPPIQNKKRRFILF</sequence>
<keyword evidence="1" id="KW-1133">Transmembrane helix</keyword>
<evidence type="ECO:0000313" key="2">
    <source>
        <dbReference type="EMBL" id="WPK23495.1"/>
    </source>
</evidence>